<dbReference type="AlphaFoldDB" id="A0A2A6B5Q0"/>
<dbReference type="GO" id="GO:0098609">
    <property type="term" value="P:cell-cell adhesion"/>
    <property type="evidence" value="ECO:0007669"/>
    <property type="project" value="EnsemblMetazoa"/>
</dbReference>
<evidence type="ECO:0000313" key="4">
    <source>
        <dbReference type="Proteomes" id="UP000005239"/>
    </source>
</evidence>
<feature type="region of interest" description="Disordered" evidence="2">
    <location>
        <begin position="275"/>
        <end position="294"/>
    </location>
</feature>
<dbReference type="GO" id="GO:0005634">
    <property type="term" value="C:nucleus"/>
    <property type="evidence" value="ECO:0000318"/>
    <property type="project" value="GO_Central"/>
</dbReference>
<reference evidence="4" key="1">
    <citation type="journal article" date="2008" name="Nat. Genet.">
        <title>The Pristionchus pacificus genome provides a unique perspective on nematode lifestyle and parasitism.</title>
        <authorList>
            <person name="Dieterich C."/>
            <person name="Clifton S.W."/>
            <person name="Schuster L.N."/>
            <person name="Chinwalla A."/>
            <person name="Delehaunty K."/>
            <person name="Dinkelacker I."/>
            <person name="Fulton L."/>
            <person name="Fulton R."/>
            <person name="Godfrey J."/>
            <person name="Minx P."/>
            <person name="Mitreva M."/>
            <person name="Roeseler W."/>
            <person name="Tian H."/>
            <person name="Witte H."/>
            <person name="Yang S.P."/>
            <person name="Wilson R.K."/>
            <person name="Sommer R.J."/>
        </authorList>
    </citation>
    <scope>NUCLEOTIDE SEQUENCE [LARGE SCALE GENOMIC DNA]</scope>
    <source>
        <strain evidence="4">PS312</strain>
    </source>
</reference>
<sequence>MESPPHVVDPTVSAAELSRIAHAKCLLEDYRARRDELVTELFEFRNNEQFIEDTQQTIADLNDEQAEHSKVLLNIKEEKKTLECEIETARSQQREIEQKLIRKYEILMRVMDQSNDKLKEAGVEETSLTQSDVDALDIPKQILAASIAAAASPVSSSSTAAAAARTSSAPSTPTPIQFPPTHPIFAHFQALLQQPSLQQHSPVTSLHNPLPNFPNYNNPLQQLMMSNAVHAGMGGMGGSLKTPSRGVSSSSDHSSPPMKKCQTCGESIHRNAPICPLCKSKSRSKNPKKPKRKE</sequence>
<dbReference type="EnsemblMetazoa" id="PPA28028.1">
    <property type="protein sequence ID" value="PPA28028.1"/>
    <property type="gene ID" value="WBGene00117582"/>
</dbReference>
<protein>
    <submittedName>
        <fullName evidence="3">Vab-23</fullName>
    </submittedName>
</protein>
<dbReference type="Proteomes" id="UP000005239">
    <property type="component" value="Unassembled WGS sequence"/>
</dbReference>
<reference evidence="3" key="2">
    <citation type="submission" date="2022-06" db="UniProtKB">
        <authorList>
            <consortium name="EnsemblMetazoa"/>
        </authorList>
    </citation>
    <scope>IDENTIFICATION</scope>
    <source>
        <strain evidence="3">PS312</strain>
    </source>
</reference>
<organism evidence="3 4">
    <name type="scientific">Pristionchus pacificus</name>
    <name type="common">Parasitic nematode worm</name>
    <dbReference type="NCBI Taxonomy" id="54126"/>
    <lineage>
        <taxon>Eukaryota</taxon>
        <taxon>Metazoa</taxon>
        <taxon>Ecdysozoa</taxon>
        <taxon>Nematoda</taxon>
        <taxon>Chromadorea</taxon>
        <taxon>Rhabditida</taxon>
        <taxon>Rhabditina</taxon>
        <taxon>Diplogasteromorpha</taxon>
        <taxon>Diplogasteroidea</taxon>
        <taxon>Neodiplogasteridae</taxon>
        <taxon>Pristionchus</taxon>
    </lineage>
</organism>
<dbReference type="PANTHER" id="PTHR31058:SF10">
    <property type="entry name" value="C4H2-TYPE DOMAIN-CONTAINING PROTEIN"/>
    <property type="match status" value="1"/>
</dbReference>
<evidence type="ECO:0000313" key="3">
    <source>
        <dbReference type="EnsemblMetazoa" id="PPA28028.1"/>
    </source>
</evidence>
<evidence type="ECO:0000256" key="2">
    <source>
        <dbReference type="SAM" id="MobiDB-lite"/>
    </source>
</evidence>
<dbReference type="InterPro" id="IPR018482">
    <property type="entry name" value="Znf-C4H2"/>
</dbReference>
<dbReference type="PANTHER" id="PTHR31058">
    <property type="entry name" value="ZINC FINGER C4H2 DOMAIN-CONTAINING PROTEIN"/>
    <property type="match status" value="1"/>
</dbReference>
<name>A0A2A6B5Q0_PRIPA</name>
<dbReference type="GO" id="GO:0016607">
    <property type="term" value="C:nuclear speck"/>
    <property type="evidence" value="ECO:0007669"/>
    <property type="project" value="EnsemblMetazoa"/>
</dbReference>
<accession>A0A8R1UIW0</accession>
<dbReference type="PROSITE" id="PS51896">
    <property type="entry name" value="ZF_C4H2"/>
    <property type="match status" value="1"/>
</dbReference>
<dbReference type="GO" id="GO:0010172">
    <property type="term" value="P:embryonic body morphogenesis"/>
    <property type="evidence" value="ECO:0007669"/>
    <property type="project" value="EnsemblMetazoa"/>
</dbReference>
<feature type="region of interest" description="Disordered" evidence="2">
    <location>
        <begin position="235"/>
        <end position="265"/>
    </location>
</feature>
<accession>A0A2A6B5Q0</accession>
<dbReference type="Pfam" id="PF10146">
    <property type="entry name" value="zf-C4H2"/>
    <property type="match status" value="1"/>
</dbReference>
<feature type="coiled-coil region" evidence="1">
    <location>
        <begin position="20"/>
        <end position="99"/>
    </location>
</feature>
<proteinExistence type="predicted"/>
<dbReference type="InterPro" id="IPR044069">
    <property type="entry name" value="ZF_C4H2"/>
</dbReference>
<gene>
    <name evidence="3" type="primary">WBGene00117582</name>
</gene>
<dbReference type="OrthoDB" id="5863719at2759"/>
<dbReference type="GO" id="GO:0040025">
    <property type="term" value="P:vulval development"/>
    <property type="evidence" value="ECO:0007669"/>
    <property type="project" value="EnsemblMetazoa"/>
</dbReference>
<dbReference type="GO" id="GO:0045666">
    <property type="term" value="P:positive regulation of neuron differentiation"/>
    <property type="evidence" value="ECO:0000318"/>
    <property type="project" value="GO_Central"/>
</dbReference>
<keyword evidence="1" id="KW-0175">Coiled coil</keyword>
<dbReference type="GO" id="GO:0048730">
    <property type="term" value="P:epidermis morphogenesis"/>
    <property type="evidence" value="ECO:0007669"/>
    <property type="project" value="EnsemblMetazoa"/>
</dbReference>
<feature type="compositionally biased region" description="Low complexity" evidence="2">
    <location>
        <begin position="243"/>
        <end position="257"/>
    </location>
</feature>
<evidence type="ECO:0000256" key="1">
    <source>
        <dbReference type="SAM" id="Coils"/>
    </source>
</evidence>
<feature type="compositionally biased region" description="Basic residues" evidence="2">
    <location>
        <begin position="280"/>
        <end position="294"/>
    </location>
</feature>
<keyword evidence="4" id="KW-1185">Reference proteome</keyword>